<dbReference type="GO" id="GO:0006097">
    <property type="term" value="P:glyoxylate cycle"/>
    <property type="evidence" value="ECO:0007669"/>
    <property type="project" value="UniProtKB-KW"/>
</dbReference>
<evidence type="ECO:0000256" key="8">
    <source>
        <dbReference type="ARBA" id="ARBA00022842"/>
    </source>
</evidence>
<gene>
    <name evidence="12 13" type="primary">Idh2</name>
</gene>
<dbReference type="Gene3D" id="3.40.718.10">
    <property type="entry name" value="Isopropylmalate Dehydrogenase"/>
    <property type="match status" value="1"/>
</dbReference>
<evidence type="ECO:0007829" key="17">
    <source>
        <dbReference type="PubMed" id="21183079"/>
    </source>
</evidence>
<keyword evidence="6" id="KW-0816">Tricarboxylic acid cycle</keyword>
<evidence type="ECO:0000256" key="1">
    <source>
        <dbReference type="ARBA" id="ARBA00001936"/>
    </source>
</evidence>
<accession>D6RIL6</accession>
<keyword evidence="5" id="KW-0329">Glyoxylate bypass</keyword>
<dbReference type="SMR" id="D6RIL6"/>
<dbReference type="InterPro" id="IPR004790">
    <property type="entry name" value="Isocitrate_DH_NADP"/>
</dbReference>
<evidence type="ECO:0007829" key="18">
    <source>
        <dbReference type="PubMed" id="23576753"/>
    </source>
</evidence>
<keyword evidence="14" id="KW-1185">Reference proteome</keyword>
<comment type="cofactor">
    <cofactor evidence="1">
        <name>Mn(2+)</name>
        <dbReference type="ChEBI" id="CHEBI:29035"/>
    </cofactor>
</comment>
<comment type="cofactor">
    <cofactor evidence="2">
        <name>Mg(2+)</name>
        <dbReference type="ChEBI" id="CHEBI:18420"/>
    </cofactor>
</comment>
<comment type="subunit">
    <text evidence="4">Homodimer.</text>
</comment>
<evidence type="ECO:0007829" key="19">
    <source>
        <dbReference type="PubMed" id="23806337"/>
    </source>
</evidence>
<evidence type="ECO:0000256" key="2">
    <source>
        <dbReference type="ARBA" id="ARBA00001946"/>
    </source>
</evidence>
<evidence type="ECO:0000313" key="12">
    <source>
        <dbReference type="Ensembl" id="ENSMUSP00000118184.2"/>
    </source>
</evidence>
<dbReference type="VEuPathDB" id="HostDB:ENSMUSG00000030541"/>
<dbReference type="AlphaFoldDB" id="D6RIL6"/>
<dbReference type="PeptideAtlas" id="D6RIL6"/>
<keyword evidence="10" id="KW-0464">Manganese</keyword>
<dbReference type="Ensembl" id="ENSMUST00000134328.8">
    <property type="protein sequence ID" value="ENSMUSP00000118184.2"/>
    <property type="gene ID" value="ENSMUSG00000030541.17"/>
</dbReference>
<dbReference type="ExpressionAtlas" id="D6RIL6">
    <property type="expression patterns" value="baseline and differential"/>
</dbReference>
<evidence type="ECO:0000256" key="9">
    <source>
        <dbReference type="ARBA" id="ARBA00023002"/>
    </source>
</evidence>
<dbReference type="Proteomes" id="UP000000589">
    <property type="component" value="Chromosome 7"/>
</dbReference>
<name>D6RIL6_MOUSE</name>
<evidence type="ECO:0007829" key="15">
    <source>
        <dbReference type="PeptideAtlas" id="D6RIL6"/>
    </source>
</evidence>
<dbReference type="InterPro" id="IPR024084">
    <property type="entry name" value="IsoPropMal-DH-like_dom"/>
</dbReference>
<evidence type="ECO:0000256" key="6">
    <source>
        <dbReference type="ARBA" id="ARBA00022532"/>
    </source>
</evidence>
<keyword evidence="8" id="KW-0460">Magnesium</keyword>
<dbReference type="ProteomicsDB" id="361613"/>
<keyword evidence="15 16" id="KW-1267">Proteomics identification</keyword>
<protein>
    <submittedName>
        <fullName evidence="12">Isocitrate dehydrogenase 2 (NADP+), mitochondrial</fullName>
    </submittedName>
</protein>
<proteinExistence type="evidence at protein level"/>
<reference evidence="12" key="7">
    <citation type="submission" date="2025-09" db="UniProtKB">
        <authorList>
            <consortium name="Ensembl"/>
        </authorList>
    </citation>
    <scope>IDENTIFICATION</scope>
    <source>
        <strain evidence="12">C57BL/6J</strain>
    </source>
</reference>
<reference evidence="18" key="5">
    <citation type="journal article" date="2013" name="Proc. Natl. Acad. Sci. U.S.A.">
        <title>Label-free quantitative proteomics of the lysine acetylome in mitochondria identifies substrates of SIRT3 in metabolic pathways.</title>
        <authorList>
            <person name="Rardin M.J."/>
            <person name="Newman J.C."/>
            <person name="Held J.M."/>
            <person name="Cusack M.P."/>
            <person name="Sorensen D.J."/>
            <person name="Li B."/>
            <person name="Schilling B."/>
            <person name="Mooney S.D."/>
            <person name="Kahn C.R."/>
            <person name="Verdin E."/>
            <person name="Gibson B.W."/>
        </authorList>
    </citation>
    <scope>IDENTIFICATION BY MASS SPECTROMETRY [LARGE SCALE ANALYSIS]</scope>
</reference>
<reference evidence="12 14" key="1">
    <citation type="journal article" date="2009" name="PLoS Biol.">
        <title>Lineage-specific biology revealed by a finished genome assembly of the mouse.</title>
        <authorList>
            <consortium name="Mouse Genome Sequencing Consortium"/>
            <person name="Church D.M."/>
            <person name="Goodstadt L."/>
            <person name="Hillier L.W."/>
            <person name="Zody M.C."/>
            <person name="Goldstein S."/>
            <person name="She X."/>
            <person name="Bult C.J."/>
            <person name="Agarwala R."/>
            <person name="Cherry J.L."/>
            <person name="DiCuccio M."/>
            <person name="Hlavina W."/>
            <person name="Kapustin Y."/>
            <person name="Meric P."/>
            <person name="Maglott D."/>
            <person name="Birtle Z."/>
            <person name="Marques A.C."/>
            <person name="Graves T."/>
            <person name="Zhou S."/>
            <person name="Teague B."/>
            <person name="Potamousis K."/>
            <person name="Churas C."/>
            <person name="Place M."/>
            <person name="Herschleb J."/>
            <person name="Runnheim R."/>
            <person name="Forrest D."/>
            <person name="Amos-Landgraf J."/>
            <person name="Schwartz D.C."/>
            <person name="Cheng Z."/>
            <person name="Lindblad-Toh K."/>
            <person name="Eichler E.E."/>
            <person name="Ponting C.P."/>
        </authorList>
    </citation>
    <scope>NUCLEOTIDE SEQUENCE [LARGE SCALE GENOMIC DNA]</scope>
    <source>
        <strain evidence="12 14">C57BL/6J</strain>
    </source>
</reference>
<dbReference type="SMART" id="SM01329">
    <property type="entry name" value="Iso_dh"/>
    <property type="match status" value="1"/>
</dbReference>
<comment type="similarity">
    <text evidence="3">Belongs to the isocitrate and isopropylmalate dehydrogenases family.</text>
</comment>
<organism evidence="12 14">
    <name type="scientific">Mus musculus</name>
    <name type="common">Mouse</name>
    <dbReference type="NCBI Taxonomy" id="10090"/>
    <lineage>
        <taxon>Eukaryota</taxon>
        <taxon>Metazoa</taxon>
        <taxon>Chordata</taxon>
        <taxon>Craniata</taxon>
        <taxon>Vertebrata</taxon>
        <taxon>Euteleostomi</taxon>
        <taxon>Mammalia</taxon>
        <taxon>Eutheria</taxon>
        <taxon>Euarchontoglires</taxon>
        <taxon>Glires</taxon>
        <taxon>Rodentia</taxon>
        <taxon>Myomorpha</taxon>
        <taxon>Muroidea</taxon>
        <taxon>Muridae</taxon>
        <taxon>Murinae</taxon>
        <taxon>Mus</taxon>
        <taxon>Mus</taxon>
    </lineage>
</organism>
<dbReference type="jPOST" id="D6RIL6"/>
<dbReference type="PANTHER" id="PTHR11822">
    <property type="entry name" value="NADP-SPECIFIC ISOCITRATE DEHYDROGENASE"/>
    <property type="match status" value="1"/>
</dbReference>
<dbReference type="MGI" id="MGI:96414">
    <property type="gene designation" value="Idh2"/>
</dbReference>
<dbReference type="AGR" id="MGI:96414"/>
<evidence type="ECO:0000313" key="14">
    <source>
        <dbReference type="Proteomes" id="UP000000589"/>
    </source>
</evidence>
<reference evidence="12 14" key="3">
    <citation type="journal article" date="2011" name="PLoS Biol.">
        <title>Modernizing reference genome assemblies.</title>
        <authorList>
            <person name="Church D.M."/>
            <person name="Schneider V.A."/>
            <person name="Graves T."/>
            <person name="Auger K."/>
            <person name="Cunningham F."/>
            <person name="Bouk N."/>
            <person name="Chen H.C."/>
            <person name="Agarwala R."/>
            <person name="McLaren W.M."/>
            <person name="Ritchie G.R."/>
            <person name="Albracht D."/>
            <person name="Kremitzki M."/>
            <person name="Rock S."/>
            <person name="Kotkiewicz H."/>
            <person name="Kremitzki C."/>
            <person name="Wollam A."/>
            <person name="Trani L."/>
            <person name="Fulton L."/>
            <person name="Fulton R."/>
            <person name="Matthews L."/>
            <person name="Whitehead S."/>
            <person name="Chow W."/>
            <person name="Torrance J."/>
            <person name="Dunn M."/>
            <person name="Harden G."/>
            <person name="Threadgold G."/>
            <person name="Wood J."/>
            <person name="Collins J."/>
            <person name="Heath P."/>
            <person name="Griffiths G."/>
            <person name="Pelan S."/>
            <person name="Grafham D."/>
            <person name="Eichler E.E."/>
            <person name="Weinstock G."/>
            <person name="Mardis E.R."/>
            <person name="Wilson R.K."/>
            <person name="Howe K."/>
            <person name="Flicek P."/>
            <person name="Hubbard T."/>
        </authorList>
    </citation>
    <scope>NUCLEOTIDE SEQUENCE [LARGE SCALE GENOMIC DNA]</scope>
    <source>
        <strain evidence="12 14">C57BL/6J</strain>
    </source>
</reference>
<dbReference type="GO" id="GO:0046872">
    <property type="term" value="F:metal ion binding"/>
    <property type="evidence" value="ECO:0007669"/>
    <property type="project" value="UniProtKB-KW"/>
</dbReference>
<evidence type="ECO:0007829" key="16">
    <source>
        <dbReference type="ProteomicsDB" id="D6RIL6"/>
    </source>
</evidence>
<evidence type="ECO:0000259" key="11">
    <source>
        <dbReference type="SMART" id="SM01329"/>
    </source>
</evidence>
<evidence type="ECO:0000256" key="7">
    <source>
        <dbReference type="ARBA" id="ARBA00022723"/>
    </source>
</evidence>
<dbReference type="PANTHER" id="PTHR11822:SF21">
    <property type="entry name" value="ISOCITRATE DEHYDROGENASE [NADP], MITOCHONDRIAL"/>
    <property type="match status" value="1"/>
</dbReference>
<keyword evidence="9" id="KW-0560">Oxidoreductase</keyword>
<reference evidence="17" key="2">
    <citation type="journal article" date="2010" name="Cell">
        <title>A tissue-specific atlas of mouse protein phosphorylation and expression.</title>
        <authorList>
            <person name="Huttlin E.L."/>
            <person name="Jedrychowski M.P."/>
            <person name="Elias J.E."/>
            <person name="Goswami T."/>
            <person name="Rad R."/>
            <person name="Beausoleil S.A."/>
            <person name="Villen J."/>
            <person name="Haas W."/>
            <person name="Sowa M.E."/>
            <person name="Gygi S.P."/>
        </authorList>
    </citation>
    <scope>IDENTIFICATION BY MASS SPECTROMETRY [LARGE SCALE ANALYSIS]</scope>
</reference>
<sequence length="294" mass="32805">MAGYLRAVSSLCRASGSARTWAPAALTVPSWPEQPRRHYAEKRIKVEKPVVEMDGDEMTRIIWQFIKEKLILPHVDVQLKYFDLGLPNRDQTNDQVTIDSALATQKYSVAVKCATITPDEARVEEFKLKKMWKSPNGTIRNILGGTVFREPIICKNIPRLVPGWTKPITIGRHAHGDQYKATDFVVDRAGTFKLVFTPKDGSSAKEWEVYNFPAGGVGMGMYNTDEESRSLMEVLLALALALGPWQSGSFQPGGHAMPALPTVHFGLRAQLLPVLYPEEMAALLEHQEHHSEGL</sequence>
<evidence type="ECO:0000256" key="3">
    <source>
        <dbReference type="ARBA" id="ARBA00007769"/>
    </source>
</evidence>
<evidence type="ECO:0000256" key="10">
    <source>
        <dbReference type="ARBA" id="ARBA00023211"/>
    </source>
</evidence>
<reference evidence="19" key="4">
    <citation type="journal article" date="2013" name="Mol. Cell">
        <title>SIRT5-mediated lysine desuccinylation impacts diverse metabolic pathways.</title>
        <authorList>
            <person name="Park J."/>
            <person name="Chen Y."/>
            <person name="Tishkoff D.X."/>
            <person name="Peng C."/>
            <person name="Tan M."/>
            <person name="Dai L."/>
            <person name="Xie Z."/>
            <person name="Zhang Y."/>
            <person name="Zwaans B.M."/>
            <person name="Skinner M.E."/>
            <person name="Lombard D.B."/>
            <person name="Zhao Y."/>
        </authorList>
    </citation>
    <scope>IDENTIFICATION BY MASS SPECTROMETRY [LARGE SCALE ANALYSIS]</scope>
</reference>
<dbReference type="GeneTree" id="ENSGT00390000012547"/>
<dbReference type="Antibodypedia" id="15858">
    <property type="antibodies" value="481 antibodies from 44 providers"/>
</dbReference>
<feature type="domain" description="Isopropylmalate dehydrogenase-like" evidence="11">
    <location>
        <begin position="49"/>
        <end position="284"/>
    </location>
</feature>
<evidence type="ECO:0000256" key="5">
    <source>
        <dbReference type="ARBA" id="ARBA00022435"/>
    </source>
</evidence>
<dbReference type="GO" id="GO:0004450">
    <property type="term" value="F:isocitrate dehydrogenase (NADP+) activity"/>
    <property type="evidence" value="ECO:0007669"/>
    <property type="project" value="InterPro"/>
</dbReference>
<evidence type="ECO:0000313" key="13">
    <source>
        <dbReference type="MGI" id="MGI:96414"/>
    </source>
</evidence>
<reference evidence="12" key="6">
    <citation type="submission" date="2025-08" db="UniProtKB">
        <authorList>
            <consortium name="Ensembl"/>
        </authorList>
    </citation>
    <scope>IDENTIFICATION</scope>
    <source>
        <strain evidence="12">C57BL/6J</strain>
    </source>
</reference>
<evidence type="ECO:0000256" key="4">
    <source>
        <dbReference type="ARBA" id="ARBA00011738"/>
    </source>
</evidence>
<dbReference type="Pfam" id="PF00180">
    <property type="entry name" value="Iso_dh"/>
    <property type="match status" value="1"/>
</dbReference>
<dbReference type="GO" id="GO:0006102">
    <property type="term" value="P:isocitrate metabolic process"/>
    <property type="evidence" value="ECO:0007669"/>
    <property type="project" value="InterPro"/>
</dbReference>
<dbReference type="Bgee" id="ENSMUSG00000030541">
    <property type="expression patterns" value="Expressed in heart right ventricle and 278 other cell types or tissues"/>
</dbReference>
<keyword evidence="7" id="KW-0479">Metal-binding</keyword>
<dbReference type="HOGENOM" id="CLU_946517_0_0_1"/>
<dbReference type="GO" id="GO:0006099">
    <property type="term" value="P:tricarboxylic acid cycle"/>
    <property type="evidence" value="ECO:0007669"/>
    <property type="project" value="UniProtKB-KW"/>
</dbReference>
<dbReference type="SUPFAM" id="SSF53659">
    <property type="entry name" value="Isocitrate/Isopropylmalate dehydrogenase-like"/>
    <property type="match status" value="1"/>
</dbReference>